<evidence type="ECO:0000313" key="7">
    <source>
        <dbReference type="Proteomes" id="UP000002255"/>
    </source>
</evidence>
<dbReference type="RefSeq" id="WP_012879514.1">
    <property type="nucleotide sequence ID" value="NC_013530.1"/>
</dbReference>
<feature type="binding site" description="axial binding residue" evidence="5">
    <location>
        <position position="23"/>
    </location>
    <ligand>
        <name>heme b</name>
        <dbReference type="ChEBI" id="CHEBI:60344"/>
    </ligand>
    <ligandPart>
        <name>Fe</name>
        <dbReference type="ChEBI" id="CHEBI:18248"/>
    </ligandPart>
</feature>
<protein>
    <submittedName>
        <fullName evidence="6">Heme oxygenase</fullName>
        <ecNumber evidence="6">1.14.99.3</ecNumber>
    </submittedName>
</protein>
<evidence type="ECO:0000256" key="2">
    <source>
        <dbReference type="ARBA" id="ARBA00022723"/>
    </source>
</evidence>
<proteinExistence type="predicted"/>
<dbReference type="GO" id="GO:0020037">
    <property type="term" value="F:heme binding"/>
    <property type="evidence" value="ECO:0007669"/>
    <property type="project" value="TreeGrafter"/>
</dbReference>
<dbReference type="AlphaFoldDB" id="D1BXY1"/>
<keyword evidence="7" id="KW-1185">Reference proteome</keyword>
<dbReference type="GO" id="GO:0046872">
    <property type="term" value="F:metal ion binding"/>
    <property type="evidence" value="ECO:0007669"/>
    <property type="project" value="UniProtKB-KW"/>
</dbReference>
<dbReference type="InterPro" id="IPR016053">
    <property type="entry name" value="Haem_Oase-like"/>
</dbReference>
<dbReference type="PIRSF" id="PIRSF000343">
    <property type="entry name" value="Haem_Oase"/>
    <property type="match status" value="1"/>
</dbReference>
<dbReference type="GO" id="GO:0042167">
    <property type="term" value="P:heme catabolic process"/>
    <property type="evidence" value="ECO:0007669"/>
    <property type="project" value="TreeGrafter"/>
</dbReference>
<dbReference type="InterPro" id="IPR002051">
    <property type="entry name" value="Haem_Oase"/>
</dbReference>
<dbReference type="GO" id="GO:0006788">
    <property type="term" value="P:heme oxidation"/>
    <property type="evidence" value="ECO:0007669"/>
    <property type="project" value="InterPro"/>
</dbReference>
<keyword evidence="1 4" id="KW-0349">Heme</keyword>
<dbReference type="SUPFAM" id="SSF48613">
    <property type="entry name" value="Heme oxygenase-like"/>
    <property type="match status" value="1"/>
</dbReference>
<feature type="binding site" evidence="4">
    <location>
        <position position="16"/>
    </location>
    <ligand>
        <name>heme b</name>
        <dbReference type="ChEBI" id="CHEBI:60344"/>
    </ligand>
</feature>
<dbReference type="HOGENOM" id="CLU_057050_2_0_11"/>
<dbReference type="CDD" id="cd19165">
    <property type="entry name" value="HemeO"/>
    <property type="match status" value="1"/>
</dbReference>
<dbReference type="EC" id="1.14.99.3" evidence="6"/>
<dbReference type="Proteomes" id="UP000002255">
    <property type="component" value="Chromosome"/>
</dbReference>
<evidence type="ECO:0000256" key="5">
    <source>
        <dbReference type="PIRSR" id="PIRSR000343-2"/>
    </source>
</evidence>
<feature type="binding site" evidence="4">
    <location>
        <position position="130"/>
    </location>
    <ligand>
        <name>heme b</name>
        <dbReference type="ChEBI" id="CHEBI:60344"/>
    </ligand>
</feature>
<dbReference type="STRING" id="446471.Xcel_2758"/>
<evidence type="ECO:0000256" key="1">
    <source>
        <dbReference type="ARBA" id="ARBA00022617"/>
    </source>
</evidence>
<dbReference type="GO" id="GO:0004392">
    <property type="term" value="F:heme oxygenase (decyclizing) activity"/>
    <property type="evidence" value="ECO:0007669"/>
    <property type="project" value="InterPro"/>
</dbReference>
<dbReference type="EMBL" id="CP001821">
    <property type="protein sequence ID" value="ACZ31772.1"/>
    <property type="molecule type" value="Genomic_DNA"/>
</dbReference>
<organism evidence="6 7">
    <name type="scientific">Xylanimonas cellulosilytica (strain DSM 15894 / JCM 12276 / CECT 5975 / KCTC 9989 / LMG 20990 / NBRC 107835 / XIL07)</name>
    <dbReference type="NCBI Taxonomy" id="446471"/>
    <lineage>
        <taxon>Bacteria</taxon>
        <taxon>Bacillati</taxon>
        <taxon>Actinomycetota</taxon>
        <taxon>Actinomycetes</taxon>
        <taxon>Micrococcales</taxon>
        <taxon>Promicromonosporaceae</taxon>
        <taxon>Xylanimonas</taxon>
    </lineage>
</organism>
<name>D1BXY1_XYLCX</name>
<evidence type="ECO:0000313" key="6">
    <source>
        <dbReference type="EMBL" id="ACZ31772.1"/>
    </source>
</evidence>
<reference evidence="7" key="1">
    <citation type="submission" date="2009-11" db="EMBL/GenBank/DDBJ databases">
        <title>The complete chromosome of Xylanimonas cellulosilytica DSM 15894.</title>
        <authorList>
            <consortium name="US DOE Joint Genome Institute (JGI-PGF)"/>
            <person name="Lucas S."/>
            <person name="Copeland A."/>
            <person name="Lapidus A."/>
            <person name="Glavina del Rio T."/>
            <person name="Dalin E."/>
            <person name="Tice H."/>
            <person name="Bruce D."/>
            <person name="Goodwin L."/>
            <person name="Pitluck S."/>
            <person name="Kyrpides N."/>
            <person name="Mavromatis K."/>
            <person name="Ivanova N."/>
            <person name="Mikhailova N."/>
            <person name="Foster B."/>
            <person name="Clum A."/>
            <person name="Brettin T."/>
            <person name="Detter J.C."/>
            <person name="Han C."/>
            <person name="Larimer F."/>
            <person name="Land M."/>
            <person name="Hauser L."/>
            <person name="Markowitz V."/>
            <person name="Cheng J.F."/>
            <person name="Hugenholtz P."/>
            <person name="Woyke T."/>
            <person name="Wu D."/>
            <person name="Gehrich-Schroeter G."/>
            <person name="Schneider S."/>
            <person name="Pukall S.R."/>
            <person name="Klenk H.P."/>
            <person name="Eisen J.A."/>
        </authorList>
    </citation>
    <scope>NUCLEOTIDE SEQUENCE [LARGE SCALE GENOMIC DNA]</scope>
    <source>
        <strain evidence="7">DSM 15894 / CECT 5975 / LMG 20990 / XIL07</strain>
    </source>
</reference>
<dbReference type="InterPro" id="IPR016084">
    <property type="entry name" value="Haem_Oase-like_multi-hlx"/>
</dbReference>
<accession>D1BXY1</accession>
<dbReference type="PRINTS" id="PR00088">
    <property type="entry name" value="HAEMOXYGNASE"/>
</dbReference>
<dbReference type="Gene3D" id="1.20.910.10">
    <property type="entry name" value="Heme oxygenase-like"/>
    <property type="match status" value="1"/>
</dbReference>
<dbReference type="Pfam" id="PF01126">
    <property type="entry name" value="Heme_oxygenase"/>
    <property type="match status" value="1"/>
</dbReference>
<keyword evidence="3 5" id="KW-0408">Iron</keyword>
<dbReference type="GO" id="GO:0006979">
    <property type="term" value="P:response to oxidative stress"/>
    <property type="evidence" value="ECO:0007669"/>
    <property type="project" value="TreeGrafter"/>
</dbReference>
<feature type="binding site" evidence="4">
    <location>
        <position position="177"/>
    </location>
    <ligand>
        <name>heme b</name>
        <dbReference type="ChEBI" id="CHEBI:60344"/>
    </ligand>
</feature>
<dbReference type="PANTHER" id="PTHR10720">
    <property type="entry name" value="HEME OXYGENASE"/>
    <property type="match status" value="1"/>
</dbReference>
<evidence type="ECO:0000256" key="4">
    <source>
        <dbReference type="PIRSR" id="PIRSR000343-1"/>
    </source>
</evidence>
<keyword evidence="6" id="KW-0560">Oxidoreductase</keyword>
<sequence>MTVAPVAPPLLSALLREGTRTEHQEAESQGFVTRLLAGELSVAAYASLAAQQHTIYTALEEASAQIASDARGGALVFAELTRVPAIERDLEHLYGPEWRDAAAPLPSTARYAARLREAGAGLPEYAAHAYTRYLGDLSGGQVIKRMMQRHYGMGAAGLEFYEFPEIPKAKPFKDVYRERLDGLGLDDTETSRAVAEAQRAFQLNRAMFAELGALHP</sequence>
<reference evidence="6 7" key="2">
    <citation type="journal article" date="2010" name="Stand. Genomic Sci.">
        <title>Complete genome sequence of Xylanimonas cellulosilytica type strain (XIL07).</title>
        <authorList>
            <person name="Foster B."/>
            <person name="Pukall R."/>
            <person name="Abt B."/>
            <person name="Nolan M."/>
            <person name="Glavina Del Rio T."/>
            <person name="Chen F."/>
            <person name="Lucas S."/>
            <person name="Tice H."/>
            <person name="Pitluck S."/>
            <person name="Cheng J.-F."/>
            <person name="Chertkov O."/>
            <person name="Brettin T."/>
            <person name="Han C."/>
            <person name="Detter J.C."/>
            <person name="Bruce D."/>
            <person name="Goodwin L."/>
            <person name="Ivanova N."/>
            <person name="Mavromatis K."/>
            <person name="Pati A."/>
            <person name="Mikhailova N."/>
            <person name="Chen A."/>
            <person name="Palaniappan K."/>
            <person name="Land M."/>
            <person name="Hauser L."/>
            <person name="Chang Y.-J."/>
            <person name="Jeffries C.D."/>
            <person name="Chain P."/>
            <person name="Rohde M."/>
            <person name="Goeker M."/>
            <person name="Bristow J."/>
            <person name="Eisen J.A."/>
            <person name="Markowitz V."/>
            <person name="Hugenholtz P."/>
            <person name="Kyrpides N.C."/>
            <person name="Klenk H.-P."/>
            <person name="Lapidus A."/>
        </authorList>
    </citation>
    <scope>NUCLEOTIDE SEQUENCE [LARGE SCALE GENOMIC DNA]</scope>
    <source>
        <strain evidence="7">DSM 15894 / CECT 5975 / LMG 20990 / XIL07</strain>
    </source>
</reference>
<keyword evidence="2 5" id="KW-0479">Metal-binding</keyword>
<dbReference type="eggNOG" id="COG5398">
    <property type="taxonomic scope" value="Bacteria"/>
</dbReference>
<evidence type="ECO:0000256" key="3">
    <source>
        <dbReference type="ARBA" id="ARBA00023004"/>
    </source>
</evidence>
<gene>
    <name evidence="6" type="ordered locus">Xcel_2758</name>
</gene>
<dbReference type="PANTHER" id="PTHR10720:SF0">
    <property type="entry name" value="HEME OXYGENASE"/>
    <property type="match status" value="1"/>
</dbReference>
<dbReference type="KEGG" id="xce:Xcel_2758"/>